<gene>
    <name evidence="2" type="ORF">DLJ58_01445</name>
</gene>
<feature type="transmembrane region" description="Helical" evidence="1">
    <location>
        <begin position="25"/>
        <end position="49"/>
    </location>
</feature>
<protein>
    <submittedName>
        <fullName evidence="2">Uncharacterized protein</fullName>
    </submittedName>
</protein>
<keyword evidence="3" id="KW-1185">Reference proteome</keyword>
<dbReference type="AlphaFoldDB" id="A0A3N9XMY6"/>
<keyword evidence="1" id="KW-0472">Membrane</keyword>
<dbReference type="Proteomes" id="UP000266889">
    <property type="component" value="Unassembled WGS sequence"/>
</dbReference>
<comment type="caution">
    <text evidence="2">The sequence shown here is derived from an EMBL/GenBank/DDBJ whole genome shotgun (WGS) entry which is preliminary data.</text>
</comment>
<dbReference type="EMBL" id="QGSY01000070">
    <property type="protein sequence ID" value="RQX14320.1"/>
    <property type="molecule type" value="Genomic_DNA"/>
</dbReference>
<proteinExistence type="predicted"/>
<keyword evidence="1" id="KW-0812">Transmembrane</keyword>
<feature type="transmembrane region" description="Helical" evidence="1">
    <location>
        <begin position="110"/>
        <end position="130"/>
    </location>
</feature>
<evidence type="ECO:0000256" key="1">
    <source>
        <dbReference type="SAM" id="Phobius"/>
    </source>
</evidence>
<evidence type="ECO:0000313" key="2">
    <source>
        <dbReference type="EMBL" id="RQX14320.1"/>
    </source>
</evidence>
<sequence>MVAHLSQPAGLDQMPHHGYMTLGKWLSLVGGALELAAIGIATVSAVMAYRRAQARVDIIRESNRLHSNDEEKAAAYRRERGVDPDMTWGDVMFVRTLIVYAISRSAARGALATVVLLALGTILSTLGSLAA</sequence>
<organism evidence="2 3">
    <name type="scientific">Micromonospora arida</name>
    <dbReference type="NCBI Taxonomy" id="2203715"/>
    <lineage>
        <taxon>Bacteria</taxon>
        <taxon>Bacillati</taxon>
        <taxon>Actinomycetota</taxon>
        <taxon>Actinomycetes</taxon>
        <taxon>Micromonosporales</taxon>
        <taxon>Micromonosporaceae</taxon>
        <taxon>Micromonospora</taxon>
    </lineage>
</organism>
<evidence type="ECO:0000313" key="3">
    <source>
        <dbReference type="Proteomes" id="UP000266889"/>
    </source>
</evidence>
<accession>A0A3N9XMY6</accession>
<name>A0A3N9XMY6_9ACTN</name>
<reference evidence="2 3" key="1">
    <citation type="submission" date="2018-05" db="EMBL/GenBank/DDBJ databases">
        <title>Micromonospora from Atacama Desert.</title>
        <authorList>
            <person name="Carro L."/>
            <person name="Goodfellow M."/>
            <person name="Klenk H.-P."/>
        </authorList>
    </citation>
    <scope>NUCLEOTIDE SEQUENCE [LARGE SCALE GENOMIC DNA]</scope>
    <source>
        <strain evidence="2 3">LB32</strain>
    </source>
</reference>
<keyword evidence="1" id="KW-1133">Transmembrane helix</keyword>